<dbReference type="EMBL" id="PVNS01000001">
    <property type="protein sequence ID" value="PRO67286.1"/>
    <property type="molecule type" value="Genomic_DNA"/>
</dbReference>
<keyword evidence="6 9" id="KW-1133">Transmembrane helix</keyword>
<feature type="transmembrane region" description="Helical" evidence="9">
    <location>
        <begin position="130"/>
        <end position="153"/>
    </location>
</feature>
<evidence type="ECO:0000256" key="6">
    <source>
        <dbReference type="ARBA" id="ARBA00022989"/>
    </source>
</evidence>
<dbReference type="OrthoDB" id="9815614at2"/>
<keyword evidence="3" id="KW-1003">Cell membrane</keyword>
<dbReference type="InterPro" id="IPR007387">
    <property type="entry name" value="TRAP_DctQ"/>
</dbReference>
<evidence type="ECO:0000256" key="4">
    <source>
        <dbReference type="ARBA" id="ARBA00022519"/>
    </source>
</evidence>
<reference evidence="11 12" key="1">
    <citation type="submission" date="2018-03" db="EMBL/GenBank/DDBJ databases">
        <title>Bacillus urumqiensis sp. nov., a moderately haloalkaliphilic bacterium isolated from a salt lake.</title>
        <authorList>
            <person name="Zhao B."/>
            <person name="Liao Z."/>
        </authorList>
    </citation>
    <scope>NUCLEOTIDE SEQUENCE [LARGE SCALE GENOMIC DNA]</scope>
    <source>
        <strain evidence="11 12">BZ-SZ-XJ18</strain>
    </source>
</reference>
<dbReference type="Proteomes" id="UP000243650">
    <property type="component" value="Unassembled WGS sequence"/>
</dbReference>
<feature type="transmembrane region" description="Helical" evidence="9">
    <location>
        <begin position="89"/>
        <end position="110"/>
    </location>
</feature>
<keyword evidence="4" id="KW-0997">Cell inner membrane</keyword>
<feature type="domain" description="Tripartite ATP-independent periplasmic transporters DctQ component" evidence="10">
    <location>
        <begin position="27"/>
        <end position="157"/>
    </location>
</feature>
<sequence>MPAVEKGLRVLKRAEEGFIGILIIAATIILFANVVLRYGFSANVSWANELVRYLMIWIAFLGMGVCYRKGIHVGIDVLLDYVPKKAAKAIQLFVNVLSILFLAFLGWYGAQMVQFSMDSNQITPSLQIGIYWVYLVIPIGCLISIIHIIGLSIRMWKQDETQEMNHMSEEPQN</sequence>
<protein>
    <submittedName>
        <fullName evidence="11">TRAP transporter small permease</fullName>
    </submittedName>
</protein>
<organism evidence="11 12">
    <name type="scientific">Alkalicoccus urumqiensis</name>
    <name type="common">Bacillus urumqiensis</name>
    <dbReference type="NCBI Taxonomy" id="1548213"/>
    <lineage>
        <taxon>Bacteria</taxon>
        <taxon>Bacillati</taxon>
        <taxon>Bacillota</taxon>
        <taxon>Bacilli</taxon>
        <taxon>Bacillales</taxon>
        <taxon>Bacillaceae</taxon>
        <taxon>Alkalicoccus</taxon>
    </lineage>
</organism>
<comment type="caution">
    <text evidence="11">The sequence shown here is derived from an EMBL/GenBank/DDBJ whole genome shotgun (WGS) entry which is preliminary data.</text>
</comment>
<evidence type="ECO:0000256" key="2">
    <source>
        <dbReference type="ARBA" id="ARBA00022448"/>
    </source>
</evidence>
<dbReference type="PANTHER" id="PTHR35011:SF2">
    <property type="entry name" value="2,3-DIKETO-L-GULONATE TRAP TRANSPORTER SMALL PERMEASE PROTEIN YIAM"/>
    <property type="match status" value="1"/>
</dbReference>
<proteinExistence type="inferred from homology"/>
<dbReference type="AlphaFoldDB" id="A0A2P6MLX1"/>
<dbReference type="GO" id="GO:0022857">
    <property type="term" value="F:transmembrane transporter activity"/>
    <property type="evidence" value="ECO:0007669"/>
    <property type="project" value="TreeGrafter"/>
</dbReference>
<evidence type="ECO:0000256" key="9">
    <source>
        <dbReference type="SAM" id="Phobius"/>
    </source>
</evidence>
<evidence type="ECO:0000256" key="5">
    <source>
        <dbReference type="ARBA" id="ARBA00022692"/>
    </source>
</evidence>
<evidence type="ECO:0000256" key="1">
    <source>
        <dbReference type="ARBA" id="ARBA00004429"/>
    </source>
</evidence>
<comment type="subcellular location">
    <subcellularLocation>
        <location evidence="1">Cell inner membrane</location>
        <topology evidence="1">Multi-pass membrane protein</topology>
    </subcellularLocation>
</comment>
<keyword evidence="7 9" id="KW-0472">Membrane</keyword>
<evidence type="ECO:0000313" key="11">
    <source>
        <dbReference type="EMBL" id="PRO67286.1"/>
    </source>
</evidence>
<accession>A0A2P6MLX1</accession>
<dbReference type="InterPro" id="IPR055348">
    <property type="entry name" value="DctQ"/>
</dbReference>
<evidence type="ECO:0000256" key="8">
    <source>
        <dbReference type="ARBA" id="ARBA00038436"/>
    </source>
</evidence>
<dbReference type="Pfam" id="PF04290">
    <property type="entry name" value="DctQ"/>
    <property type="match status" value="1"/>
</dbReference>
<dbReference type="GO" id="GO:0005886">
    <property type="term" value="C:plasma membrane"/>
    <property type="evidence" value="ECO:0007669"/>
    <property type="project" value="UniProtKB-SubCell"/>
</dbReference>
<evidence type="ECO:0000313" key="12">
    <source>
        <dbReference type="Proteomes" id="UP000243650"/>
    </source>
</evidence>
<evidence type="ECO:0000259" key="10">
    <source>
        <dbReference type="Pfam" id="PF04290"/>
    </source>
</evidence>
<evidence type="ECO:0000256" key="3">
    <source>
        <dbReference type="ARBA" id="ARBA00022475"/>
    </source>
</evidence>
<name>A0A2P6MLX1_ALKUR</name>
<feature type="transmembrane region" description="Helical" evidence="9">
    <location>
        <begin position="18"/>
        <end position="38"/>
    </location>
</feature>
<keyword evidence="5 9" id="KW-0812">Transmembrane</keyword>
<feature type="transmembrane region" description="Helical" evidence="9">
    <location>
        <begin position="50"/>
        <end position="68"/>
    </location>
</feature>
<dbReference type="PANTHER" id="PTHR35011">
    <property type="entry name" value="2,3-DIKETO-L-GULONATE TRAP TRANSPORTER SMALL PERMEASE PROTEIN YIAM"/>
    <property type="match status" value="1"/>
</dbReference>
<comment type="similarity">
    <text evidence="8">Belongs to the TRAP transporter small permease family.</text>
</comment>
<gene>
    <name evidence="11" type="ORF">C6I21_01630</name>
</gene>
<keyword evidence="2" id="KW-0813">Transport</keyword>
<evidence type="ECO:0000256" key="7">
    <source>
        <dbReference type="ARBA" id="ARBA00023136"/>
    </source>
</evidence>
<keyword evidence="12" id="KW-1185">Reference proteome</keyword>
<dbReference type="GO" id="GO:0015740">
    <property type="term" value="P:C4-dicarboxylate transport"/>
    <property type="evidence" value="ECO:0007669"/>
    <property type="project" value="TreeGrafter"/>
</dbReference>